<feature type="domain" description="GerMN" evidence="2">
    <location>
        <begin position="217"/>
        <end position="310"/>
    </location>
</feature>
<dbReference type="InterPro" id="IPR019606">
    <property type="entry name" value="GerMN"/>
</dbReference>
<feature type="chain" id="PRO_5039313599" description="GerMN domain-containing protein" evidence="1">
    <location>
        <begin position="24"/>
        <end position="575"/>
    </location>
</feature>
<name>A0A4Y5YPC6_9MICO</name>
<dbReference type="Pfam" id="PF10647">
    <property type="entry name" value="Gmad1"/>
    <property type="match status" value="1"/>
</dbReference>
<dbReference type="SMART" id="SM00909">
    <property type="entry name" value="Germane"/>
    <property type="match status" value="1"/>
</dbReference>
<proteinExistence type="predicted"/>
<evidence type="ECO:0000256" key="1">
    <source>
        <dbReference type="SAM" id="SignalP"/>
    </source>
</evidence>
<accession>A0A4Y5YPC6</accession>
<organism evidence="3 4">
    <name type="scientific">Microbacterium foliorum</name>
    <dbReference type="NCBI Taxonomy" id="104336"/>
    <lineage>
        <taxon>Bacteria</taxon>
        <taxon>Bacillati</taxon>
        <taxon>Actinomycetota</taxon>
        <taxon>Actinomycetes</taxon>
        <taxon>Micrococcales</taxon>
        <taxon>Microbacteriaceae</taxon>
        <taxon>Microbacterium</taxon>
    </lineage>
</organism>
<dbReference type="PROSITE" id="PS51257">
    <property type="entry name" value="PROKAR_LIPOPROTEIN"/>
    <property type="match status" value="1"/>
</dbReference>
<sequence>MTSTTRRTLRGLAIAAAALLLCACTGLPMTGDVQRGIPLGAPPEGQDFLPLASDPVDGAGPEEIVEGFMEAAITPADNWDSARRFLTPELASTWRPNTGVSIDVSAATRSFTSNLDDDEADDEADDGDTADVRVAFDQVASVDATGAYSEAFGASNSAFVVVRTKGQWRIAEAPDGVVIDESRFSRVYDDYALQYFDQTWERLVPDVRWFPRRVTVATTIAQSLIGGAPSPWLDPAVQSAFPQEVQLARDSVPIDQDQIAEVALNRAALSLEPTTLARMRTQLQATLVAAGVQIDQVRFTVDGRALEAGVVEVVTDTADAGSLVVKDGTFGMLVGGEITPIPGVTDQILNAGQPVTAIDVSADSSHAAVQLIDGHVWLAGDGGFDELDARPSLVRPSMDPYDYTWSVPSNAPASLQAIGSDVAPQAIANAWPDASAVSAIRVSADGARVAAVVVVGGERWIVVSSVVRDETGVPTELGPTEPLAQLDGSAVGLVWLGADRLGLLTDSADRMVVTQVVGGPGGAEVAPTDAVSIAGSRAATGLRVLAADGAVFARTGSAWSESITGVSLLATRAGH</sequence>
<dbReference type="OrthoDB" id="3226781at2"/>
<dbReference type="InterPro" id="IPR059026">
    <property type="entry name" value="LpqB_N"/>
</dbReference>
<dbReference type="RefSeq" id="WP_140036717.1">
    <property type="nucleotide sequence ID" value="NZ_CP041040.1"/>
</dbReference>
<dbReference type="Proteomes" id="UP000316125">
    <property type="component" value="Chromosome"/>
</dbReference>
<evidence type="ECO:0000313" key="3">
    <source>
        <dbReference type="EMBL" id="QDE34458.1"/>
    </source>
</evidence>
<dbReference type="EMBL" id="CP041040">
    <property type="protein sequence ID" value="QDE34458.1"/>
    <property type="molecule type" value="Genomic_DNA"/>
</dbReference>
<dbReference type="AlphaFoldDB" id="A0A4Y5YPC6"/>
<feature type="signal peptide" evidence="1">
    <location>
        <begin position="1"/>
        <end position="23"/>
    </location>
</feature>
<dbReference type="Pfam" id="PF10646">
    <property type="entry name" value="Germane"/>
    <property type="match status" value="1"/>
</dbReference>
<evidence type="ECO:0000259" key="2">
    <source>
        <dbReference type="SMART" id="SM00909"/>
    </source>
</evidence>
<dbReference type="InterPro" id="IPR018910">
    <property type="entry name" value="LpqB_C"/>
</dbReference>
<gene>
    <name evidence="3" type="ORF">FIV50_06455</name>
</gene>
<keyword evidence="1" id="KW-0732">Signal</keyword>
<dbReference type="Pfam" id="PF25976">
    <property type="entry name" value="LpqB_N"/>
    <property type="match status" value="1"/>
</dbReference>
<protein>
    <recommendedName>
        <fullName evidence="2">GerMN domain-containing protein</fullName>
    </recommendedName>
</protein>
<reference evidence="3 4" key="1">
    <citation type="submission" date="2019-06" db="EMBL/GenBank/DDBJ databases">
        <title>Complete genome of Microbacterium foliorum M2.</title>
        <authorList>
            <person name="Cao G."/>
        </authorList>
    </citation>
    <scope>NUCLEOTIDE SEQUENCE [LARGE SCALE GENOMIC DNA]</scope>
    <source>
        <strain evidence="3 4">M2</strain>
    </source>
</reference>
<evidence type="ECO:0000313" key="4">
    <source>
        <dbReference type="Proteomes" id="UP000316125"/>
    </source>
</evidence>